<sequence>MKHRLNCLSWARILGIFLVTGMSLVFASCWHPPFSPEVSASLLTSEKLGKPVWQVKVRLPYNARGGYYLPSRNIYNSGIWIGRDPDRLRLMKFEYDPGSMKGMVDNYIDIPVQVVTNLLVLPAVFQNVFFFTYPGFNRWGSYSNGSFNASPSYDGTMVGTGFRFGDGGANDKDTLYWAAMSNNEITLYELAVDGSDTTLNPILPGTSYSLLPPVLPAAISFAALGPDNGLYISGTLQDGSVVTYRWKSLTENPEQLQIDKPLTGMLADGRLLADTGDRLYLYTPDGSSGFVISTGALHFSYERYDSAQSRWIAVFTRTLEIPVSNSDGWDYLISVYEIPADQLETIAF</sequence>
<protein>
    <submittedName>
        <fullName evidence="1">Uncharacterized protein</fullName>
    </submittedName>
</protein>
<dbReference type="PROSITE" id="PS51257">
    <property type="entry name" value="PROKAR_LIPOPROTEIN"/>
    <property type="match status" value="1"/>
</dbReference>
<gene>
    <name evidence="1" type="ORF">ENS59_06050</name>
</gene>
<accession>A0A7C3I0X4</accession>
<reference evidence="1" key="1">
    <citation type="journal article" date="2020" name="mSystems">
        <title>Genome- and Community-Level Interaction Insights into Carbon Utilization and Element Cycling Functions of Hydrothermarchaeota in Hydrothermal Sediment.</title>
        <authorList>
            <person name="Zhou Z."/>
            <person name="Liu Y."/>
            <person name="Xu W."/>
            <person name="Pan J."/>
            <person name="Luo Z.H."/>
            <person name="Li M."/>
        </authorList>
    </citation>
    <scope>NUCLEOTIDE SEQUENCE [LARGE SCALE GENOMIC DNA]</scope>
    <source>
        <strain evidence="1">SpSt-503</strain>
    </source>
</reference>
<name>A0A7C3I0X4_9SPIR</name>
<organism evidence="1">
    <name type="scientific">Gracilinema caldarium</name>
    <dbReference type="NCBI Taxonomy" id="215591"/>
    <lineage>
        <taxon>Bacteria</taxon>
        <taxon>Pseudomonadati</taxon>
        <taxon>Spirochaetota</taxon>
        <taxon>Spirochaetia</taxon>
        <taxon>Spirochaetales</taxon>
        <taxon>Breznakiellaceae</taxon>
        <taxon>Gracilinema</taxon>
    </lineage>
</organism>
<proteinExistence type="predicted"/>
<dbReference type="AlphaFoldDB" id="A0A7C3I0X4"/>
<dbReference type="SUPFAM" id="SSF101898">
    <property type="entry name" value="NHL repeat"/>
    <property type="match status" value="1"/>
</dbReference>
<dbReference type="EMBL" id="DSVL01000188">
    <property type="protein sequence ID" value="HFH29060.1"/>
    <property type="molecule type" value="Genomic_DNA"/>
</dbReference>
<comment type="caution">
    <text evidence="1">The sequence shown here is derived from an EMBL/GenBank/DDBJ whole genome shotgun (WGS) entry which is preliminary data.</text>
</comment>
<evidence type="ECO:0000313" key="1">
    <source>
        <dbReference type="EMBL" id="HFH29060.1"/>
    </source>
</evidence>